<sequence>MSILRLGAMQSFLSSQGEEKKELASVFEMATAILKGLNDLIERGKFNQDNARHIYWQATLGSTLKAKKSSAGVWKIEFYIDLLELGSNTFVAFKASAEPGGEFVVTSVVFYGVRDSLSVLSLYGGEEWLDEQRERLVGLDELFDMTWGAVTQDRAAIAVGLNPSAVEVDHNNCKVKFTVQMPEGDDAPTEFMVVADRLPKEGFRVNVVCLYW</sequence>
<comment type="caution">
    <text evidence="1">The sequence shown here is derived from an EMBL/GenBank/DDBJ whole genome shotgun (WGS) entry which is preliminary data.</text>
</comment>
<dbReference type="EMBL" id="BNJF01000003">
    <property type="protein sequence ID" value="GHO48064.1"/>
    <property type="molecule type" value="Genomic_DNA"/>
</dbReference>
<dbReference type="RefSeq" id="WP_220197277.1">
    <property type="nucleotide sequence ID" value="NZ_BNJF01000003.1"/>
</dbReference>
<dbReference type="Proteomes" id="UP000612362">
    <property type="component" value="Unassembled WGS sequence"/>
</dbReference>
<name>A0A8J3I9Q0_9CHLR</name>
<evidence type="ECO:0000313" key="1">
    <source>
        <dbReference type="EMBL" id="GHO48064.1"/>
    </source>
</evidence>
<reference evidence="1" key="1">
    <citation type="submission" date="2020-10" db="EMBL/GenBank/DDBJ databases">
        <title>Taxonomic study of unclassified bacteria belonging to the class Ktedonobacteria.</title>
        <authorList>
            <person name="Yabe S."/>
            <person name="Wang C.M."/>
            <person name="Zheng Y."/>
            <person name="Sakai Y."/>
            <person name="Cavaletti L."/>
            <person name="Monciardini P."/>
            <person name="Donadio S."/>
        </authorList>
    </citation>
    <scope>NUCLEOTIDE SEQUENCE</scope>
    <source>
        <strain evidence="1">SOSP1-1</strain>
    </source>
</reference>
<dbReference type="AlphaFoldDB" id="A0A8J3I9Q0"/>
<protein>
    <submittedName>
        <fullName evidence="1">Uncharacterized protein</fullName>
    </submittedName>
</protein>
<evidence type="ECO:0000313" key="2">
    <source>
        <dbReference type="Proteomes" id="UP000612362"/>
    </source>
</evidence>
<gene>
    <name evidence="1" type="ORF">KSX_62270</name>
</gene>
<keyword evidence="2" id="KW-1185">Reference proteome</keyword>
<proteinExistence type="predicted"/>
<organism evidence="1 2">
    <name type="scientific">Ktedonospora formicarum</name>
    <dbReference type="NCBI Taxonomy" id="2778364"/>
    <lineage>
        <taxon>Bacteria</taxon>
        <taxon>Bacillati</taxon>
        <taxon>Chloroflexota</taxon>
        <taxon>Ktedonobacteria</taxon>
        <taxon>Ktedonobacterales</taxon>
        <taxon>Ktedonobacteraceae</taxon>
        <taxon>Ktedonospora</taxon>
    </lineage>
</organism>
<accession>A0A8J3I9Q0</accession>